<dbReference type="Proteomes" id="UP001501126">
    <property type="component" value="Unassembled WGS sequence"/>
</dbReference>
<sequence length="55" mass="6318">MKNKFLNKIAKTTDFKGFILFQLSHIRKVNERVKDRKVAFAQQVVAQLTINIAGV</sequence>
<reference evidence="1 2" key="1">
    <citation type="journal article" date="2019" name="Int. J. Syst. Evol. Microbiol.">
        <title>The Global Catalogue of Microorganisms (GCM) 10K type strain sequencing project: providing services to taxonomists for standard genome sequencing and annotation.</title>
        <authorList>
            <consortium name="The Broad Institute Genomics Platform"/>
            <consortium name="The Broad Institute Genome Sequencing Center for Infectious Disease"/>
            <person name="Wu L."/>
            <person name="Ma J."/>
        </authorList>
    </citation>
    <scope>NUCLEOTIDE SEQUENCE [LARGE SCALE GENOMIC DNA]</scope>
    <source>
        <strain evidence="1 2">JCM 16083</strain>
    </source>
</reference>
<dbReference type="RefSeq" id="WP_343785809.1">
    <property type="nucleotide sequence ID" value="NZ_BAAAFH010000007.1"/>
</dbReference>
<proteinExistence type="predicted"/>
<evidence type="ECO:0000313" key="2">
    <source>
        <dbReference type="Proteomes" id="UP001501126"/>
    </source>
</evidence>
<evidence type="ECO:0000313" key="1">
    <source>
        <dbReference type="EMBL" id="GAA0874887.1"/>
    </source>
</evidence>
<gene>
    <name evidence="1" type="ORF">GCM10009118_12950</name>
</gene>
<protein>
    <submittedName>
        <fullName evidence="1">Uncharacterized protein</fullName>
    </submittedName>
</protein>
<dbReference type="EMBL" id="BAAAFH010000007">
    <property type="protein sequence ID" value="GAA0874887.1"/>
    <property type="molecule type" value="Genomic_DNA"/>
</dbReference>
<keyword evidence="2" id="KW-1185">Reference proteome</keyword>
<name>A0ABN1MPW1_9FLAO</name>
<accession>A0ABN1MPW1</accession>
<organism evidence="1 2">
    <name type="scientific">Wandonia haliotis</name>
    <dbReference type="NCBI Taxonomy" id="574963"/>
    <lineage>
        <taxon>Bacteria</taxon>
        <taxon>Pseudomonadati</taxon>
        <taxon>Bacteroidota</taxon>
        <taxon>Flavobacteriia</taxon>
        <taxon>Flavobacteriales</taxon>
        <taxon>Crocinitomicaceae</taxon>
        <taxon>Wandonia</taxon>
    </lineage>
</organism>
<comment type="caution">
    <text evidence="1">The sequence shown here is derived from an EMBL/GenBank/DDBJ whole genome shotgun (WGS) entry which is preliminary data.</text>
</comment>